<dbReference type="EMBL" id="BGPR01002156">
    <property type="protein sequence ID" value="GBM68671.1"/>
    <property type="molecule type" value="Genomic_DNA"/>
</dbReference>
<comment type="caution">
    <text evidence="1">The sequence shown here is derived from an EMBL/GenBank/DDBJ whole genome shotgun (WGS) entry which is preliminary data.</text>
</comment>
<accession>A0A4Y2HTG1</accession>
<dbReference type="Proteomes" id="UP000499080">
    <property type="component" value="Unassembled WGS sequence"/>
</dbReference>
<reference evidence="1 2" key="1">
    <citation type="journal article" date="2019" name="Sci. Rep.">
        <title>Orb-weaving spider Araneus ventricosus genome elucidates the spidroin gene catalogue.</title>
        <authorList>
            <person name="Kono N."/>
            <person name="Nakamura H."/>
            <person name="Ohtoshi R."/>
            <person name="Moran D.A.P."/>
            <person name="Shinohara A."/>
            <person name="Yoshida Y."/>
            <person name="Fujiwara M."/>
            <person name="Mori M."/>
            <person name="Tomita M."/>
            <person name="Arakawa K."/>
        </authorList>
    </citation>
    <scope>NUCLEOTIDE SEQUENCE [LARGE SCALE GENOMIC DNA]</scope>
</reference>
<organism evidence="1 2">
    <name type="scientific">Araneus ventricosus</name>
    <name type="common">Orbweaver spider</name>
    <name type="synonym">Epeira ventricosa</name>
    <dbReference type="NCBI Taxonomy" id="182803"/>
    <lineage>
        <taxon>Eukaryota</taxon>
        <taxon>Metazoa</taxon>
        <taxon>Ecdysozoa</taxon>
        <taxon>Arthropoda</taxon>
        <taxon>Chelicerata</taxon>
        <taxon>Arachnida</taxon>
        <taxon>Araneae</taxon>
        <taxon>Araneomorphae</taxon>
        <taxon>Entelegynae</taxon>
        <taxon>Araneoidea</taxon>
        <taxon>Araneidae</taxon>
        <taxon>Araneus</taxon>
    </lineage>
</organism>
<keyword evidence="2" id="KW-1185">Reference proteome</keyword>
<evidence type="ECO:0000313" key="1">
    <source>
        <dbReference type="EMBL" id="GBM68671.1"/>
    </source>
</evidence>
<gene>
    <name evidence="1" type="ORF">AVEN_255397_1</name>
</gene>
<name>A0A4Y2HTG1_ARAVE</name>
<protein>
    <submittedName>
        <fullName evidence="1">Uncharacterized protein</fullName>
    </submittedName>
</protein>
<proteinExistence type="predicted"/>
<evidence type="ECO:0000313" key="2">
    <source>
        <dbReference type="Proteomes" id="UP000499080"/>
    </source>
</evidence>
<sequence>MPEEIIESAKITNILTGLTPDATSAKIQPEGIDSSQARHVETIVSRLSSFSVLEPSVKLEMWPQKVQGPPPRDPFYAPAGRAIHSLIFSTTERPRLLPGKRKGSPGQVRMLDDSINFVLWRPRNNQCENPTRRH</sequence>
<dbReference type="AlphaFoldDB" id="A0A4Y2HTG1"/>